<sequence>MPTLYKHTGKNNYCIIFHLVVAGPFLPVFSLKIARNAAIAQILT</sequence>
<keyword evidence="1" id="KW-1133">Transmembrane helix</keyword>
<name>A0AAU8BUN1_9VIRU</name>
<reference evidence="2" key="1">
    <citation type="submission" date="2024-03" db="EMBL/GenBank/DDBJ databases">
        <title>This phage originates from the Bacteriophage catalogue of the Bacteriophage Competence Centre, Department of Microbiology und Biotechnology, Max Rubner-Institut, Kiel, Germany.</title>
        <authorList>
            <person name="Sprotte S."/>
            <person name="Brinks E."/>
        </authorList>
    </citation>
    <scope>NUCLEOTIDE SEQUENCE</scope>
</reference>
<evidence type="ECO:0008006" key="3">
    <source>
        <dbReference type="Google" id="ProtNLM"/>
    </source>
</evidence>
<keyword evidence="1" id="KW-0472">Membrane</keyword>
<protein>
    <recommendedName>
        <fullName evidence="3">Transposase</fullName>
    </recommendedName>
</protein>
<evidence type="ECO:0000256" key="1">
    <source>
        <dbReference type="SAM" id="Phobius"/>
    </source>
</evidence>
<keyword evidence="1" id="KW-0812">Transmembrane</keyword>
<feature type="transmembrane region" description="Helical" evidence="1">
    <location>
        <begin position="15"/>
        <end position="34"/>
    </location>
</feature>
<organism evidence="2">
    <name type="scientific">Escherichia phage PMBT16</name>
    <dbReference type="NCBI Taxonomy" id="3137282"/>
    <lineage>
        <taxon>Viruses</taxon>
    </lineage>
</organism>
<accession>A0AAU8BUN1</accession>
<evidence type="ECO:0000313" key="2">
    <source>
        <dbReference type="EMBL" id="XCD29178.1"/>
    </source>
</evidence>
<dbReference type="EMBL" id="PP554575">
    <property type="protein sequence ID" value="XCD29178.1"/>
    <property type="molecule type" value="Genomic_DNA"/>
</dbReference>
<proteinExistence type="predicted"/>